<dbReference type="PANTHER" id="PTHR31970">
    <property type="match status" value="1"/>
</dbReference>
<feature type="transmembrane region" description="Helical" evidence="1">
    <location>
        <begin position="120"/>
        <end position="139"/>
    </location>
</feature>
<dbReference type="EMBL" id="JBHSKX010000002">
    <property type="protein sequence ID" value="MFC5367254.1"/>
    <property type="molecule type" value="Genomic_DNA"/>
</dbReference>
<evidence type="ECO:0000313" key="3">
    <source>
        <dbReference type="Proteomes" id="UP001596201"/>
    </source>
</evidence>
<proteinExistence type="predicted"/>
<organism evidence="2 3">
    <name type="scientific">Salinirubrum litoreum</name>
    <dbReference type="NCBI Taxonomy" id="1126234"/>
    <lineage>
        <taxon>Archaea</taxon>
        <taxon>Methanobacteriati</taxon>
        <taxon>Methanobacteriota</taxon>
        <taxon>Stenosarchaea group</taxon>
        <taxon>Halobacteria</taxon>
        <taxon>Halobacteriales</taxon>
        <taxon>Haloferacaceae</taxon>
        <taxon>Salinirubrum</taxon>
    </lineage>
</organism>
<keyword evidence="1" id="KW-0812">Transmembrane</keyword>
<dbReference type="RefSeq" id="WP_227229516.1">
    <property type="nucleotide sequence ID" value="NZ_JAJCVJ010000002.1"/>
</dbReference>
<feature type="transmembrane region" description="Helical" evidence="1">
    <location>
        <begin position="224"/>
        <end position="244"/>
    </location>
</feature>
<evidence type="ECO:0000256" key="1">
    <source>
        <dbReference type="SAM" id="Phobius"/>
    </source>
</evidence>
<name>A0ABD5RB87_9EURY</name>
<evidence type="ECO:0000313" key="2">
    <source>
        <dbReference type="EMBL" id="MFC5367254.1"/>
    </source>
</evidence>
<dbReference type="Pfam" id="PF16983">
    <property type="entry name" value="MFS_MOT1"/>
    <property type="match status" value="2"/>
</dbReference>
<feature type="transmembrane region" description="Helical" evidence="1">
    <location>
        <begin position="145"/>
        <end position="161"/>
    </location>
</feature>
<feature type="transmembrane region" description="Helical" evidence="1">
    <location>
        <begin position="89"/>
        <end position="108"/>
    </location>
</feature>
<sequence length="380" mass="37843">MAFDLARPAETTVAFSRSEAAGAIGDSVTVLPLVVAVGALTELSLAVALGWFGLCQIVWGLYYGVPISVEPMKALTALLLAGTVTTDEFLLAGLVVGLVLLVVGATGTLGRIGDYVGTPVVRGVQFGVALLLLETGLHIGLGDPRLAGLGVVAAGGLAALGRGKLTALAVLVVGGLVAVLSPGGVVPVDLGGLSAPSLDTPGTPALPSFTLPTTGLSVAAAEAVLAQVAMTVGNAALAASILLADYFDREISADDLSISMGQMNLTAVPFGALPMCHGSGGIAGKYAFGARTAGANVLLGLGYLAVAVWAAGLVAAYPVSMLGVVLALVALQLARTSLRETDAVPLVLGVGLLGLLANLGVAFVVGTVVHLAWRTWQARA</sequence>
<dbReference type="PANTHER" id="PTHR31970:SF9">
    <property type="entry name" value="MOLYBDATE TRANSPORTER 2"/>
    <property type="match status" value="1"/>
</dbReference>
<feature type="transmembrane region" description="Helical" evidence="1">
    <location>
        <begin position="343"/>
        <end position="373"/>
    </location>
</feature>
<gene>
    <name evidence="2" type="ORF">ACFPJ5_09900</name>
</gene>
<protein>
    <submittedName>
        <fullName evidence="2">Sulfate/molybdate transporter</fullName>
    </submittedName>
</protein>
<dbReference type="InterPro" id="IPR031563">
    <property type="entry name" value="MOT1/MOT2"/>
</dbReference>
<keyword evidence="1" id="KW-1133">Transmembrane helix</keyword>
<reference evidence="2 3" key="1">
    <citation type="journal article" date="2019" name="Int. J. Syst. Evol. Microbiol.">
        <title>The Global Catalogue of Microorganisms (GCM) 10K type strain sequencing project: providing services to taxonomists for standard genome sequencing and annotation.</title>
        <authorList>
            <consortium name="The Broad Institute Genomics Platform"/>
            <consortium name="The Broad Institute Genome Sequencing Center for Infectious Disease"/>
            <person name="Wu L."/>
            <person name="Ma J."/>
        </authorList>
    </citation>
    <scope>NUCLEOTIDE SEQUENCE [LARGE SCALE GENOMIC DNA]</scope>
    <source>
        <strain evidence="2 3">CGMCC 1.12237</strain>
    </source>
</reference>
<feature type="transmembrane region" description="Helical" evidence="1">
    <location>
        <begin position="265"/>
        <end position="288"/>
    </location>
</feature>
<feature type="transmembrane region" description="Helical" evidence="1">
    <location>
        <begin position="168"/>
        <end position="188"/>
    </location>
</feature>
<accession>A0ABD5RB87</accession>
<feature type="transmembrane region" description="Helical" evidence="1">
    <location>
        <begin position="300"/>
        <end position="331"/>
    </location>
</feature>
<keyword evidence="3" id="KW-1185">Reference proteome</keyword>
<dbReference type="Proteomes" id="UP001596201">
    <property type="component" value="Unassembled WGS sequence"/>
</dbReference>
<comment type="caution">
    <text evidence="2">The sequence shown here is derived from an EMBL/GenBank/DDBJ whole genome shotgun (WGS) entry which is preliminary data.</text>
</comment>
<keyword evidence="1" id="KW-0472">Membrane</keyword>
<dbReference type="AlphaFoldDB" id="A0ABD5RB87"/>